<dbReference type="Gene3D" id="3.40.50.10540">
    <property type="entry name" value="Crotonobetainyl-coa:carnitine coa-transferase, domain 1"/>
    <property type="match status" value="1"/>
</dbReference>
<name>A0ABP9QIC9_9PSEU</name>
<dbReference type="InterPro" id="IPR044855">
    <property type="entry name" value="CoA-Trfase_III_dom3_sf"/>
</dbReference>
<dbReference type="Proteomes" id="UP001428817">
    <property type="component" value="Unassembled WGS sequence"/>
</dbReference>
<dbReference type="PANTHER" id="PTHR48228:SF5">
    <property type="entry name" value="ALPHA-METHYLACYL-COA RACEMASE"/>
    <property type="match status" value="1"/>
</dbReference>
<protein>
    <submittedName>
        <fullName evidence="1">CoA transferase</fullName>
    </submittedName>
</protein>
<organism evidence="1 2">
    <name type="scientific">Pseudonocardia eucalypti</name>
    <dbReference type="NCBI Taxonomy" id="648755"/>
    <lineage>
        <taxon>Bacteria</taxon>
        <taxon>Bacillati</taxon>
        <taxon>Actinomycetota</taxon>
        <taxon>Actinomycetes</taxon>
        <taxon>Pseudonocardiales</taxon>
        <taxon>Pseudonocardiaceae</taxon>
        <taxon>Pseudonocardia</taxon>
    </lineage>
</organism>
<dbReference type="InterPro" id="IPR050509">
    <property type="entry name" value="CoA-transferase_III"/>
</dbReference>
<dbReference type="InterPro" id="IPR003673">
    <property type="entry name" value="CoA-Trfase_fam_III"/>
</dbReference>
<proteinExistence type="predicted"/>
<comment type="caution">
    <text evidence="1">The sequence shown here is derived from an EMBL/GenBank/DDBJ whole genome shotgun (WGS) entry which is preliminary data.</text>
</comment>
<keyword evidence="1" id="KW-0808">Transferase</keyword>
<keyword evidence="2" id="KW-1185">Reference proteome</keyword>
<evidence type="ECO:0000313" key="2">
    <source>
        <dbReference type="Proteomes" id="UP001428817"/>
    </source>
</evidence>
<gene>
    <name evidence="1" type="ORF">GCM10023321_47690</name>
</gene>
<evidence type="ECO:0000313" key="1">
    <source>
        <dbReference type="EMBL" id="GAA5162294.1"/>
    </source>
</evidence>
<dbReference type="Pfam" id="PF02515">
    <property type="entry name" value="CoA_transf_3"/>
    <property type="match status" value="1"/>
</dbReference>
<dbReference type="EMBL" id="BAABJP010000026">
    <property type="protein sequence ID" value="GAA5162294.1"/>
    <property type="molecule type" value="Genomic_DNA"/>
</dbReference>
<dbReference type="Gene3D" id="3.30.1540.10">
    <property type="entry name" value="formyl-coa transferase, domain 3"/>
    <property type="match status" value="1"/>
</dbReference>
<reference evidence="2" key="1">
    <citation type="journal article" date="2019" name="Int. J. Syst. Evol. Microbiol.">
        <title>The Global Catalogue of Microorganisms (GCM) 10K type strain sequencing project: providing services to taxonomists for standard genome sequencing and annotation.</title>
        <authorList>
            <consortium name="The Broad Institute Genomics Platform"/>
            <consortium name="The Broad Institute Genome Sequencing Center for Infectious Disease"/>
            <person name="Wu L."/>
            <person name="Ma J."/>
        </authorList>
    </citation>
    <scope>NUCLEOTIDE SEQUENCE [LARGE SCALE GENOMIC DNA]</scope>
    <source>
        <strain evidence="2">JCM 18303</strain>
    </source>
</reference>
<dbReference type="InterPro" id="IPR023606">
    <property type="entry name" value="CoA-Trfase_III_dom_1_sf"/>
</dbReference>
<sequence length="384" mass="40627">MSDQGMSDRAEAVRPLEGYRVVSLAEQYPGPFATMILGDLGADVVQVERPRGGDPSRVFPGHYAALNRGKRSVALDLKTPAGLEACRALIARADVLVEGFRPGVLSRLGLSPAELTRDHPGLVVVSVSGFGQDGPYRDRPAHDLSFQAVTGLLDAEVPVVPPVALADVAAGLFAAIAALTGLAGRVASGHGGHYDVGMFDALMSFVVTRLVPTANGMPADTLGQDPGYGLFATADGRWISLSIAFEDHFWRALCAELRLETLADVPGPERAARRDEIRAALSSRIAAEPLTHWEQVLPSAGIAYGAVQDLASLVAGPHLHGRGLLQTVGSRRYLRQPLVVNGTAPGPRTEVPRLGEHTEEVLREAGVPDATGAAVLRAELTRQY</sequence>
<dbReference type="SUPFAM" id="SSF89796">
    <property type="entry name" value="CoA-transferase family III (CaiB/BaiF)"/>
    <property type="match status" value="1"/>
</dbReference>
<dbReference type="GO" id="GO:0016740">
    <property type="term" value="F:transferase activity"/>
    <property type="evidence" value="ECO:0007669"/>
    <property type="project" value="UniProtKB-KW"/>
</dbReference>
<dbReference type="PANTHER" id="PTHR48228">
    <property type="entry name" value="SUCCINYL-COA--D-CITRAMALATE COA-TRANSFERASE"/>
    <property type="match status" value="1"/>
</dbReference>
<accession>A0ABP9QIC9</accession>